<dbReference type="Proteomes" id="UP001604336">
    <property type="component" value="Unassembled WGS sequence"/>
</dbReference>
<organism evidence="2 3">
    <name type="scientific">Abeliophyllum distichum</name>
    <dbReference type="NCBI Taxonomy" id="126358"/>
    <lineage>
        <taxon>Eukaryota</taxon>
        <taxon>Viridiplantae</taxon>
        <taxon>Streptophyta</taxon>
        <taxon>Embryophyta</taxon>
        <taxon>Tracheophyta</taxon>
        <taxon>Spermatophyta</taxon>
        <taxon>Magnoliopsida</taxon>
        <taxon>eudicotyledons</taxon>
        <taxon>Gunneridae</taxon>
        <taxon>Pentapetalae</taxon>
        <taxon>asterids</taxon>
        <taxon>lamiids</taxon>
        <taxon>Lamiales</taxon>
        <taxon>Oleaceae</taxon>
        <taxon>Forsythieae</taxon>
        <taxon>Abeliophyllum</taxon>
    </lineage>
</organism>
<evidence type="ECO:0000313" key="2">
    <source>
        <dbReference type="EMBL" id="KAL2470226.1"/>
    </source>
</evidence>
<dbReference type="EMBL" id="JBFOLK010000012">
    <property type="protein sequence ID" value="KAL2470226.1"/>
    <property type="molecule type" value="Genomic_DNA"/>
</dbReference>
<comment type="caution">
    <text evidence="2">The sequence shown here is derived from an EMBL/GenBank/DDBJ whole genome shotgun (WGS) entry which is preliminary data.</text>
</comment>
<accession>A0ABD1Q211</accession>
<proteinExistence type="predicted"/>
<reference evidence="3" key="1">
    <citation type="submission" date="2024-07" db="EMBL/GenBank/DDBJ databases">
        <title>Two chromosome-level genome assemblies of Korean endemic species Abeliophyllum distichum and Forsythia ovata (Oleaceae).</title>
        <authorList>
            <person name="Jang H."/>
        </authorList>
    </citation>
    <scope>NUCLEOTIDE SEQUENCE [LARGE SCALE GENOMIC DNA]</scope>
</reference>
<dbReference type="AlphaFoldDB" id="A0ABD1Q211"/>
<keyword evidence="3" id="KW-1185">Reference proteome</keyword>
<feature type="region of interest" description="Disordered" evidence="1">
    <location>
        <begin position="21"/>
        <end position="86"/>
    </location>
</feature>
<protein>
    <submittedName>
        <fullName evidence="2">YTH domain-containing protein</fullName>
    </submittedName>
</protein>
<name>A0ABD1Q211_9LAMI</name>
<gene>
    <name evidence="2" type="ORF">Adt_38362</name>
</gene>
<evidence type="ECO:0000256" key="1">
    <source>
        <dbReference type="SAM" id="MobiDB-lite"/>
    </source>
</evidence>
<feature type="compositionally biased region" description="Polar residues" evidence="1">
    <location>
        <begin position="68"/>
        <end position="77"/>
    </location>
</feature>
<sequence length="194" mass="20463">MKRKPGLLIKSYGNPHLLPILNPPRKFSSHDLASGGHEEVTKHHVNNSSIVKGNGEVSSDGVRDSSEKNASVPTEQVSLDDSDVNNSTTAYENAQVLADGKANIGDELKIGSLSIKSKGYESERALPATAVNTESVDVVTVGSMPVKVNSSAESTYFLTVGTIPLDPRALRGDFVDSLSKIGPQKCSSVGKSGE</sequence>
<evidence type="ECO:0000313" key="3">
    <source>
        <dbReference type="Proteomes" id="UP001604336"/>
    </source>
</evidence>